<dbReference type="EMBL" id="LSRX01005914">
    <property type="protein sequence ID" value="OLP73268.1"/>
    <property type="molecule type" value="Genomic_DNA"/>
</dbReference>
<dbReference type="Proteomes" id="UP000186817">
    <property type="component" value="Unassembled WGS sequence"/>
</dbReference>
<dbReference type="AlphaFoldDB" id="A0A1Q9BRD7"/>
<evidence type="ECO:0000313" key="2">
    <source>
        <dbReference type="Proteomes" id="UP000186817"/>
    </source>
</evidence>
<protein>
    <submittedName>
        <fullName evidence="1">Uncharacterized protein</fullName>
    </submittedName>
</protein>
<organism evidence="1 2">
    <name type="scientific">Symbiodinium microadriaticum</name>
    <name type="common">Dinoflagellate</name>
    <name type="synonym">Zooxanthella microadriatica</name>
    <dbReference type="NCBI Taxonomy" id="2951"/>
    <lineage>
        <taxon>Eukaryota</taxon>
        <taxon>Sar</taxon>
        <taxon>Alveolata</taxon>
        <taxon>Dinophyceae</taxon>
        <taxon>Suessiales</taxon>
        <taxon>Symbiodiniaceae</taxon>
        <taxon>Symbiodinium</taxon>
    </lineage>
</organism>
<feature type="non-terminal residue" evidence="1">
    <location>
        <position position="70"/>
    </location>
</feature>
<gene>
    <name evidence="1" type="ORF">AK812_SmicGene47558</name>
</gene>
<sequence length="70" mass="7597">MHMLRAAAAAACLRLSDHYVRQAMLDGKRKDKTVVTLTLVPADDQILFVVAWKASGSDVKVEIAVNASDN</sequence>
<evidence type="ECO:0000313" key="1">
    <source>
        <dbReference type="EMBL" id="OLP73268.1"/>
    </source>
</evidence>
<dbReference type="OrthoDB" id="10341048at2759"/>
<comment type="caution">
    <text evidence="1">The sequence shown here is derived from an EMBL/GenBank/DDBJ whole genome shotgun (WGS) entry which is preliminary data.</text>
</comment>
<keyword evidence="2" id="KW-1185">Reference proteome</keyword>
<reference evidence="1 2" key="1">
    <citation type="submission" date="2016-02" db="EMBL/GenBank/DDBJ databases">
        <title>Genome analysis of coral dinoflagellate symbionts highlights evolutionary adaptations to a symbiotic lifestyle.</title>
        <authorList>
            <person name="Aranda M."/>
            <person name="Li Y."/>
            <person name="Liew Y.J."/>
            <person name="Baumgarten S."/>
            <person name="Simakov O."/>
            <person name="Wilson M."/>
            <person name="Piel J."/>
            <person name="Ashoor H."/>
            <person name="Bougouffa S."/>
            <person name="Bajic V.B."/>
            <person name="Ryu T."/>
            <person name="Ravasi T."/>
            <person name="Bayer T."/>
            <person name="Micklem G."/>
            <person name="Kim H."/>
            <person name="Bhak J."/>
            <person name="Lajeunesse T.C."/>
            <person name="Voolstra C.R."/>
        </authorList>
    </citation>
    <scope>NUCLEOTIDE SEQUENCE [LARGE SCALE GENOMIC DNA]</scope>
    <source>
        <strain evidence="1 2">CCMP2467</strain>
    </source>
</reference>
<name>A0A1Q9BRD7_SYMMI</name>
<accession>A0A1Q9BRD7</accession>
<proteinExistence type="predicted"/>